<dbReference type="PANTHER" id="PTHR11102">
    <property type="entry name" value="SEL-1-LIKE PROTEIN"/>
    <property type="match status" value="1"/>
</dbReference>
<dbReference type="Pfam" id="PF08238">
    <property type="entry name" value="Sel1"/>
    <property type="match status" value="7"/>
</dbReference>
<dbReference type="Proteomes" id="UP000265703">
    <property type="component" value="Unassembled WGS sequence"/>
</dbReference>
<evidence type="ECO:0000313" key="2">
    <source>
        <dbReference type="EMBL" id="RIA97015.1"/>
    </source>
</evidence>
<dbReference type="EMBL" id="QKYT01000036">
    <property type="protein sequence ID" value="RIA97015.1"/>
    <property type="molecule type" value="Genomic_DNA"/>
</dbReference>
<dbReference type="SUPFAM" id="SSF81901">
    <property type="entry name" value="HCP-like"/>
    <property type="match status" value="2"/>
</dbReference>
<evidence type="ECO:0000313" key="3">
    <source>
        <dbReference type="Proteomes" id="UP000265703"/>
    </source>
</evidence>
<gene>
    <name evidence="2" type="ORF">C1645_814678</name>
</gene>
<dbReference type="Gene3D" id="1.25.40.10">
    <property type="entry name" value="Tetratricopeptide repeat domain"/>
    <property type="match status" value="2"/>
</dbReference>
<accession>A0A397TKJ2</accession>
<evidence type="ECO:0000256" key="1">
    <source>
        <dbReference type="ARBA" id="ARBA00038101"/>
    </source>
</evidence>
<proteinExistence type="inferred from homology"/>
<name>A0A397TKJ2_9GLOM</name>
<dbReference type="InterPro" id="IPR006597">
    <property type="entry name" value="Sel1-like"/>
</dbReference>
<comment type="similarity">
    <text evidence="1">Belongs to the sel-1 family.</text>
</comment>
<keyword evidence="3" id="KW-1185">Reference proteome</keyword>
<dbReference type="InterPro" id="IPR050767">
    <property type="entry name" value="Sel1_AlgK"/>
</dbReference>
<protein>
    <submittedName>
        <fullName evidence="2">Uncharacterized protein</fullName>
    </submittedName>
</protein>
<sequence length="389" mass="44832">MSITEISKKDEIFIKEFSKDFYLKIINIINTNDLYKFENILFEWIKSIDENIEIILELMQNHKENEFLFSSIIGFFYQCGIGCNIDKNKALDLYLLTVKNERISLNQNSIILSLSVDEIDNDFNKLQDINLIIGKYLLSLFYYKDHILDERSLINSNDIVIKYLKLARKDDPIAQYNLGYCYQYGQGVNQDSNKAFEWYSKSANNGSSKGQNNLGFCYINGFGIDKNYNKAFDNFLKSAMNGYDLGQNNLGFCYENGLGTYKNYFEAFEWYSKSANNGCPLGQTNLGNLYYYGRGITKDYKKAFEWYTKSANNGCAKGQNNLGDCYYLGRGTSQDRKKAFEWYTKSSNNGCIDGQKNKGFGTVRDYDKAFEWVSKSADNEYALGQNSLT</sequence>
<organism evidence="2 3">
    <name type="scientific">Glomus cerebriforme</name>
    <dbReference type="NCBI Taxonomy" id="658196"/>
    <lineage>
        <taxon>Eukaryota</taxon>
        <taxon>Fungi</taxon>
        <taxon>Fungi incertae sedis</taxon>
        <taxon>Mucoromycota</taxon>
        <taxon>Glomeromycotina</taxon>
        <taxon>Glomeromycetes</taxon>
        <taxon>Glomerales</taxon>
        <taxon>Glomeraceae</taxon>
        <taxon>Glomus</taxon>
    </lineage>
</organism>
<dbReference type="InterPro" id="IPR011990">
    <property type="entry name" value="TPR-like_helical_dom_sf"/>
</dbReference>
<dbReference type="OrthoDB" id="2384430at2759"/>
<reference evidence="2 3" key="1">
    <citation type="submission" date="2018-06" db="EMBL/GenBank/DDBJ databases">
        <title>Comparative genomics reveals the genomic features of Rhizophagus irregularis, R. cerebriforme, R. diaphanum and Gigaspora rosea, and their symbiotic lifestyle signature.</title>
        <authorList>
            <person name="Morin E."/>
            <person name="San Clemente H."/>
            <person name="Chen E.C.H."/>
            <person name="De La Providencia I."/>
            <person name="Hainaut M."/>
            <person name="Kuo A."/>
            <person name="Kohler A."/>
            <person name="Murat C."/>
            <person name="Tang N."/>
            <person name="Roy S."/>
            <person name="Loubradou J."/>
            <person name="Henrissat B."/>
            <person name="Grigoriev I.V."/>
            <person name="Corradi N."/>
            <person name="Roux C."/>
            <person name="Martin F.M."/>
        </authorList>
    </citation>
    <scope>NUCLEOTIDE SEQUENCE [LARGE SCALE GENOMIC DNA]</scope>
    <source>
        <strain evidence="2 3">DAOM 227022</strain>
    </source>
</reference>
<dbReference type="SMART" id="SM00671">
    <property type="entry name" value="SEL1"/>
    <property type="match status" value="7"/>
</dbReference>
<dbReference type="PANTHER" id="PTHR11102:SF160">
    <property type="entry name" value="ERAD-ASSOCIATED E3 UBIQUITIN-PROTEIN LIGASE COMPONENT HRD3"/>
    <property type="match status" value="1"/>
</dbReference>
<comment type="caution">
    <text evidence="2">The sequence shown here is derived from an EMBL/GenBank/DDBJ whole genome shotgun (WGS) entry which is preliminary data.</text>
</comment>
<dbReference type="AlphaFoldDB" id="A0A397TKJ2"/>
<dbReference type="STRING" id="658196.A0A397TKJ2"/>